<accession>A0A2M7D8F3</accession>
<dbReference type="Proteomes" id="UP000230304">
    <property type="component" value="Unassembled WGS sequence"/>
</dbReference>
<feature type="transmembrane region" description="Helical" evidence="1">
    <location>
        <begin position="81"/>
        <end position="102"/>
    </location>
</feature>
<dbReference type="EMBL" id="PEUA01000012">
    <property type="protein sequence ID" value="PIV43410.1"/>
    <property type="molecule type" value="Genomic_DNA"/>
</dbReference>
<name>A0A2M7D8F3_9BACT</name>
<evidence type="ECO:0000313" key="2">
    <source>
        <dbReference type="EMBL" id="PIV43410.1"/>
    </source>
</evidence>
<keyword evidence="1" id="KW-0472">Membrane</keyword>
<evidence type="ECO:0000313" key="3">
    <source>
        <dbReference type="Proteomes" id="UP000230304"/>
    </source>
</evidence>
<keyword evidence="1" id="KW-0812">Transmembrane</keyword>
<gene>
    <name evidence="2" type="ORF">COS26_00530</name>
</gene>
<protein>
    <submittedName>
        <fullName evidence="2">Uncharacterized protein</fullName>
    </submittedName>
</protein>
<feature type="transmembrane region" description="Helical" evidence="1">
    <location>
        <begin position="12"/>
        <end position="31"/>
    </location>
</feature>
<organism evidence="2 3">
    <name type="scientific">Candidatus Nealsonbacteria bacterium CG02_land_8_20_14_3_00_40_11</name>
    <dbReference type="NCBI Taxonomy" id="1974700"/>
    <lineage>
        <taxon>Bacteria</taxon>
        <taxon>Candidatus Nealsoniibacteriota</taxon>
    </lineage>
</organism>
<dbReference type="AlphaFoldDB" id="A0A2M7D8F3"/>
<feature type="transmembrane region" description="Helical" evidence="1">
    <location>
        <begin position="51"/>
        <end position="69"/>
    </location>
</feature>
<evidence type="ECO:0000256" key="1">
    <source>
        <dbReference type="SAM" id="Phobius"/>
    </source>
</evidence>
<sequence length="107" mass="11868">MGQTLGWLKWPTLLAMVFAAVAFIIATYYIVQYTRGYFAGRGAPKSWKFILWGIFITSIAEIGEMLGFYEWPNAGLIEMNLLLVIPHAIGGALIGLGAYLMYKEAVS</sequence>
<proteinExistence type="predicted"/>
<reference evidence="3" key="1">
    <citation type="submission" date="2017-09" db="EMBL/GenBank/DDBJ databases">
        <title>Depth-based differentiation of microbial function through sediment-hosted aquifers and enrichment of novel symbionts in the deep terrestrial subsurface.</title>
        <authorList>
            <person name="Probst A.J."/>
            <person name="Ladd B."/>
            <person name="Jarett J.K."/>
            <person name="Geller-Mcgrath D.E."/>
            <person name="Sieber C.M.K."/>
            <person name="Emerson J.B."/>
            <person name="Anantharaman K."/>
            <person name="Thomas B.C."/>
            <person name="Malmstrom R."/>
            <person name="Stieglmeier M."/>
            <person name="Klingl A."/>
            <person name="Woyke T."/>
            <person name="Ryan C.M."/>
            <person name="Banfield J.F."/>
        </authorList>
    </citation>
    <scope>NUCLEOTIDE SEQUENCE [LARGE SCALE GENOMIC DNA]</scope>
</reference>
<comment type="caution">
    <text evidence="2">The sequence shown here is derived from an EMBL/GenBank/DDBJ whole genome shotgun (WGS) entry which is preliminary data.</text>
</comment>
<keyword evidence="1" id="KW-1133">Transmembrane helix</keyword>